<keyword evidence="4" id="KW-0808">Transferase</keyword>
<dbReference type="SMART" id="SM00387">
    <property type="entry name" value="HATPase_c"/>
    <property type="match status" value="1"/>
</dbReference>
<evidence type="ECO:0000313" key="11">
    <source>
        <dbReference type="Proteomes" id="UP000633219"/>
    </source>
</evidence>
<evidence type="ECO:0000313" key="10">
    <source>
        <dbReference type="EMBL" id="MBL0371708.1"/>
    </source>
</evidence>
<dbReference type="InterPro" id="IPR003594">
    <property type="entry name" value="HATPase_dom"/>
</dbReference>
<evidence type="ECO:0000256" key="1">
    <source>
        <dbReference type="ARBA" id="ARBA00000085"/>
    </source>
</evidence>
<dbReference type="Gene3D" id="1.10.287.130">
    <property type="match status" value="1"/>
</dbReference>
<dbReference type="EC" id="2.7.13.3" evidence="2"/>
<dbReference type="InterPro" id="IPR004358">
    <property type="entry name" value="Sig_transdc_His_kin-like_C"/>
</dbReference>
<dbReference type="InterPro" id="IPR005467">
    <property type="entry name" value="His_kinase_dom"/>
</dbReference>
<organism evidence="10 11">
    <name type="scientific">Rhizobium setariae</name>
    <dbReference type="NCBI Taxonomy" id="2801340"/>
    <lineage>
        <taxon>Bacteria</taxon>
        <taxon>Pseudomonadati</taxon>
        <taxon>Pseudomonadota</taxon>
        <taxon>Alphaproteobacteria</taxon>
        <taxon>Hyphomicrobiales</taxon>
        <taxon>Rhizobiaceae</taxon>
        <taxon>Rhizobium/Agrobacterium group</taxon>
        <taxon>Rhizobium</taxon>
    </lineage>
</organism>
<dbReference type="InterPro" id="IPR000014">
    <property type="entry name" value="PAS"/>
</dbReference>
<dbReference type="RefSeq" id="WP_201655002.1">
    <property type="nucleotide sequence ID" value="NZ_JAEQNC010000003.1"/>
</dbReference>
<evidence type="ECO:0000256" key="6">
    <source>
        <dbReference type="SAM" id="Coils"/>
    </source>
</evidence>
<dbReference type="CDD" id="cd00075">
    <property type="entry name" value="HATPase"/>
    <property type="match status" value="1"/>
</dbReference>
<feature type="compositionally biased region" description="Acidic residues" evidence="7">
    <location>
        <begin position="560"/>
        <end position="569"/>
    </location>
</feature>
<evidence type="ECO:0000259" key="9">
    <source>
        <dbReference type="PROSITE" id="PS50112"/>
    </source>
</evidence>
<dbReference type="EMBL" id="JAEQNC010000003">
    <property type="protein sequence ID" value="MBL0371708.1"/>
    <property type="molecule type" value="Genomic_DNA"/>
</dbReference>
<feature type="region of interest" description="Disordered" evidence="7">
    <location>
        <begin position="622"/>
        <end position="647"/>
    </location>
</feature>
<dbReference type="GO" id="GO:0006355">
    <property type="term" value="P:regulation of DNA-templated transcription"/>
    <property type="evidence" value="ECO:0007669"/>
    <property type="project" value="InterPro"/>
</dbReference>
<evidence type="ECO:0000256" key="4">
    <source>
        <dbReference type="ARBA" id="ARBA00022679"/>
    </source>
</evidence>
<dbReference type="Pfam" id="PF00989">
    <property type="entry name" value="PAS"/>
    <property type="match status" value="1"/>
</dbReference>
<evidence type="ECO:0000256" key="5">
    <source>
        <dbReference type="ARBA" id="ARBA00022777"/>
    </source>
</evidence>
<keyword evidence="6" id="KW-0175">Coiled coil</keyword>
<keyword evidence="11" id="KW-1185">Reference proteome</keyword>
<accession>A0A937CNW8</accession>
<comment type="caution">
    <text evidence="10">The sequence shown here is derived from an EMBL/GenBank/DDBJ whole genome shotgun (WGS) entry which is preliminary data.</text>
</comment>
<gene>
    <name evidence="10" type="ORF">JJB09_06680</name>
</gene>
<dbReference type="GO" id="GO:0000155">
    <property type="term" value="F:phosphorelay sensor kinase activity"/>
    <property type="evidence" value="ECO:0007669"/>
    <property type="project" value="InterPro"/>
</dbReference>
<dbReference type="CDD" id="cd00082">
    <property type="entry name" value="HisKA"/>
    <property type="match status" value="1"/>
</dbReference>
<dbReference type="PROSITE" id="PS50112">
    <property type="entry name" value="PAS"/>
    <property type="match status" value="1"/>
</dbReference>
<dbReference type="SMART" id="SM00388">
    <property type="entry name" value="HisKA"/>
    <property type="match status" value="1"/>
</dbReference>
<dbReference type="Gene3D" id="3.30.565.10">
    <property type="entry name" value="Histidine kinase-like ATPase, C-terminal domain"/>
    <property type="match status" value="1"/>
</dbReference>
<dbReference type="GO" id="GO:0005886">
    <property type="term" value="C:plasma membrane"/>
    <property type="evidence" value="ECO:0007669"/>
    <property type="project" value="TreeGrafter"/>
</dbReference>
<dbReference type="SUPFAM" id="SSF47384">
    <property type="entry name" value="Homodimeric domain of signal transducing histidine kinase"/>
    <property type="match status" value="1"/>
</dbReference>
<dbReference type="PROSITE" id="PS50109">
    <property type="entry name" value="HIS_KIN"/>
    <property type="match status" value="1"/>
</dbReference>
<evidence type="ECO:0000256" key="2">
    <source>
        <dbReference type="ARBA" id="ARBA00012438"/>
    </source>
</evidence>
<feature type="region of interest" description="Disordered" evidence="7">
    <location>
        <begin position="544"/>
        <end position="569"/>
    </location>
</feature>
<feature type="compositionally biased region" description="Basic and acidic residues" evidence="7">
    <location>
        <begin position="622"/>
        <end position="631"/>
    </location>
</feature>
<evidence type="ECO:0000256" key="3">
    <source>
        <dbReference type="ARBA" id="ARBA00022553"/>
    </source>
</evidence>
<feature type="coiled-coil region" evidence="6">
    <location>
        <begin position="587"/>
        <end position="614"/>
    </location>
</feature>
<dbReference type="Pfam" id="PF00512">
    <property type="entry name" value="HisKA"/>
    <property type="match status" value="1"/>
</dbReference>
<name>A0A937CNW8_9HYPH</name>
<dbReference type="Pfam" id="PF13188">
    <property type="entry name" value="PAS_8"/>
    <property type="match status" value="1"/>
</dbReference>
<evidence type="ECO:0000256" key="7">
    <source>
        <dbReference type="SAM" id="MobiDB-lite"/>
    </source>
</evidence>
<dbReference type="GO" id="GO:0009927">
    <property type="term" value="F:histidine phosphotransfer kinase activity"/>
    <property type="evidence" value="ECO:0007669"/>
    <property type="project" value="TreeGrafter"/>
</dbReference>
<feature type="domain" description="Histidine kinase" evidence="8">
    <location>
        <begin position="972"/>
        <end position="1193"/>
    </location>
</feature>
<protein>
    <recommendedName>
        <fullName evidence="2">histidine kinase</fullName>
        <ecNumber evidence="2">2.7.13.3</ecNumber>
    </recommendedName>
</protein>
<dbReference type="InterPro" id="IPR036097">
    <property type="entry name" value="HisK_dim/P_sf"/>
</dbReference>
<comment type="catalytic activity">
    <reaction evidence="1">
        <text>ATP + protein L-histidine = ADP + protein N-phospho-L-histidine.</text>
        <dbReference type="EC" id="2.7.13.3"/>
    </reaction>
</comment>
<keyword evidence="5" id="KW-0418">Kinase</keyword>
<reference evidence="10" key="1">
    <citation type="submission" date="2021-01" db="EMBL/GenBank/DDBJ databases">
        <title>Rhizobium sp. strain KVB221 16S ribosomal RNA gene Genome sequencing and assembly.</title>
        <authorList>
            <person name="Kang M."/>
        </authorList>
    </citation>
    <scope>NUCLEOTIDE SEQUENCE</scope>
    <source>
        <strain evidence="10">KVB221</strain>
    </source>
</reference>
<dbReference type="CDD" id="cd00130">
    <property type="entry name" value="PAS"/>
    <property type="match status" value="1"/>
</dbReference>
<dbReference type="SUPFAM" id="SSF55874">
    <property type="entry name" value="ATPase domain of HSP90 chaperone/DNA topoisomerase II/histidine kinase"/>
    <property type="match status" value="1"/>
</dbReference>
<dbReference type="PANTHER" id="PTHR43047:SF72">
    <property type="entry name" value="OSMOSENSING HISTIDINE PROTEIN KINASE SLN1"/>
    <property type="match status" value="1"/>
</dbReference>
<proteinExistence type="predicted"/>
<feature type="domain" description="PAS" evidence="9">
    <location>
        <begin position="829"/>
        <end position="899"/>
    </location>
</feature>
<dbReference type="PRINTS" id="PR00344">
    <property type="entry name" value="BCTRLSENSOR"/>
</dbReference>
<dbReference type="InterPro" id="IPR035965">
    <property type="entry name" value="PAS-like_dom_sf"/>
</dbReference>
<evidence type="ECO:0000259" key="8">
    <source>
        <dbReference type="PROSITE" id="PS50109"/>
    </source>
</evidence>
<dbReference type="InterPro" id="IPR013767">
    <property type="entry name" value="PAS_fold"/>
</dbReference>
<dbReference type="InterPro" id="IPR003661">
    <property type="entry name" value="HisK_dim/P_dom"/>
</dbReference>
<dbReference type="NCBIfam" id="TIGR00229">
    <property type="entry name" value="sensory_box"/>
    <property type="match status" value="1"/>
</dbReference>
<dbReference type="Proteomes" id="UP000633219">
    <property type="component" value="Unassembled WGS sequence"/>
</dbReference>
<dbReference type="PANTHER" id="PTHR43047">
    <property type="entry name" value="TWO-COMPONENT HISTIDINE PROTEIN KINASE"/>
    <property type="match status" value="1"/>
</dbReference>
<dbReference type="SUPFAM" id="SSF55785">
    <property type="entry name" value="PYP-like sensor domain (PAS domain)"/>
    <property type="match status" value="1"/>
</dbReference>
<dbReference type="Gene3D" id="3.30.450.20">
    <property type="entry name" value="PAS domain"/>
    <property type="match status" value="1"/>
</dbReference>
<keyword evidence="3" id="KW-0597">Phosphoprotein</keyword>
<dbReference type="AlphaFoldDB" id="A0A937CNW8"/>
<dbReference type="InterPro" id="IPR036890">
    <property type="entry name" value="HATPase_C_sf"/>
</dbReference>
<dbReference type="SMART" id="SM00091">
    <property type="entry name" value="PAS"/>
    <property type="match status" value="2"/>
</dbReference>
<sequence>MPQVQYPFIDIAVHPSVRARLAAGDAIVLFSRSMDQVLWANGEGAAFFGFGDIYGLMDDGPNRGSVAFRQLTAAASQLREVGDTRGLTIRTSSGFQSAAVSATASLVEIRKDEIVVIFTAPVAANAQDPAARIAAMLRGFDDPDTHMAVLDGEGTVLDASAGFSAIGIAPETTRGLIAALAHTDGLIKRPIASAAGYLPAAIGTVSQDPPLHLLFCVETMLGRMDPPPEQHLPRVVAVSVATVAAATQPATPAAEKTPDTAFDDADVEADPATEAEPVQPIDAEVEEVGGAVIVQPEAARSLLPAESIEADEASDLSHDGEDAAEMTDAELADVETSDDLADLAAIDGAAAIEGPVDEPQPISAPEQDLQHQPIVVASEDQQPEASVASVADEPTEEHGTFVFRGGGRPVRFVWKLDPEGRFAEVSDEFMRTVGPNAGNINGLGFKELAEQFNLDQDGEIGRLLERRDTWSGRMIRWPVEGTNLVVPVDLAALPTYSRNREFDGFRGFGIVRVGDAEEDPAALGLTLGRPDAAAPVVDADAGDENEVFDESHAEGAAQDETTDDSGVESLDEFRGEVPALEIASNPLETFSRKIVQLEERRAKAREGLSQNEQAAFREIARQLEPFGKRPNELVTGQPMEDTPDANDDVVADADVQNDAQTMKAGTTAVEALGAEDSASKREQEDVAKKVDEIDEDEFDDLAEASQGPGMTASAADQVPLAILIHAGDRLIHANTEFRRLTGYNTIEALEAAGGLESLIARHEGAAGIVHLVRADRVEVPVTARLQSVKYEGATALMLTLAPEVAMEAPPVSFEEDPEMAHKLATLKIEAEELRSILETATDGVVILDTDGRIRSLNRSASALFNFDDGETRGKPFAMLFAHESQKAVQDYLAGLAGHGVASVLNDGREVIGREASGGFIPLFMTMGRMPGSNSYCAVIRDITQWKRSEEELKTAKRAAETANQHKSDFLARVSHEIRTPLNAIIGFSDMIASEHFGPAGHPRYVEYANDIGRSGRHVLDIVNDLLDISKIEAGEMDVEFAAVTLNDCVSEAVSLVQQQANAQRVIIRTSLSQSVPDVVADLRSIKQIAINILANAIRFTPSGGQIVVSTAYETSGSVTLRIRDTGVGMSKAELEQAMKPFGQVQPGARKRGDGTGLGLPLTKAMTEANRATFAIQSSHGEGTLVEITFPPQRVLAD</sequence>
<dbReference type="Pfam" id="PF02518">
    <property type="entry name" value="HATPase_c"/>
    <property type="match status" value="1"/>
</dbReference>